<dbReference type="Proteomes" id="UP000257143">
    <property type="component" value="Unassembled WGS sequence"/>
</dbReference>
<evidence type="ECO:0000313" key="1">
    <source>
        <dbReference type="EMBL" id="RDW17637.1"/>
    </source>
</evidence>
<name>A0A3D8PQ20_9BACI</name>
<reference evidence="2" key="1">
    <citation type="submission" date="2017-11" db="EMBL/GenBank/DDBJ databases">
        <authorList>
            <person name="Zhu W."/>
        </authorList>
    </citation>
    <scope>NUCLEOTIDE SEQUENCE [LARGE SCALE GENOMIC DNA]</scope>
    <source>
        <strain evidence="2">CAU 1183</strain>
    </source>
</reference>
<gene>
    <name evidence="1" type="ORF">CWR48_14075</name>
</gene>
<evidence type="ECO:0000313" key="2">
    <source>
        <dbReference type="Proteomes" id="UP000257143"/>
    </source>
</evidence>
<comment type="caution">
    <text evidence="1">The sequence shown here is derived from an EMBL/GenBank/DDBJ whole genome shotgun (WGS) entry which is preliminary data.</text>
</comment>
<protein>
    <submittedName>
        <fullName evidence="1">Uncharacterized protein</fullName>
    </submittedName>
</protein>
<dbReference type="EMBL" id="PIOC01000019">
    <property type="protein sequence ID" value="RDW17637.1"/>
    <property type="molecule type" value="Genomic_DNA"/>
</dbReference>
<accession>A0A3D8PQ20</accession>
<dbReference type="AlphaFoldDB" id="A0A3D8PQ20"/>
<proteinExistence type="predicted"/>
<sequence length="72" mass="8576">MTWKEAYTSLLNLYKKLMFPPPSFIYGEPIGRTGWTMSQIDDMDVHFFNDLMMAEENEQTQEKEVYLSDVWS</sequence>
<keyword evidence="2" id="KW-1185">Reference proteome</keyword>
<organism evidence="1 2">
    <name type="scientific">Oceanobacillus arenosus</name>
    <dbReference type="NCBI Taxonomy" id="1229153"/>
    <lineage>
        <taxon>Bacteria</taxon>
        <taxon>Bacillati</taxon>
        <taxon>Bacillota</taxon>
        <taxon>Bacilli</taxon>
        <taxon>Bacillales</taxon>
        <taxon>Bacillaceae</taxon>
        <taxon>Oceanobacillus</taxon>
    </lineage>
</organism>